<keyword evidence="6" id="KW-0325">Glycoprotein</keyword>
<dbReference type="InterPro" id="IPR010335">
    <property type="entry name" value="Mesothelin"/>
</dbReference>
<dbReference type="PANTHER" id="PTHR23412:SF6">
    <property type="entry name" value="MESOTHELIN"/>
    <property type="match status" value="1"/>
</dbReference>
<evidence type="ECO:0000256" key="2">
    <source>
        <dbReference type="ARBA" id="ARBA00011016"/>
    </source>
</evidence>
<keyword evidence="5" id="KW-0472">Membrane</keyword>
<organism evidence="7 8">
    <name type="scientific">Pangasianodon hypophthalmus</name>
    <name type="common">Striped catfish</name>
    <name type="synonym">Helicophagus hypophthalmus</name>
    <dbReference type="NCBI Taxonomy" id="310915"/>
    <lineage>
        <taxon>Eukaryota</taxon>
        <taxon>Metazoa</taxon>
        <taxon>Chordata</taxon>
        <taxon>Craniata</taxon>
        <taxon>Vertebrata</taxon>
        <taxon>Euteleostomi</taxon>
        <taxon>Actinopterygii</taxon>
        <taxon>Neopterygii</taxon>
        <taxon>Teleostei</taxon>
        <taxon>Ostariophysi</taxon>
        <taxon>Siluriformes</taxon>
        <taxon>Pangasiidae</taxon>
        <taxon>Pangasianodon</taxon>
    </lineage>
</organism>
<dbReference type="PANTHER" id="PTHR23412">
    <property type="entry name" value="STEREOCILIN RELATED"/>
    <property type="match status" value="1"/>
</dbReference>
<evidence type="ECO:0000256" key="6">
    <source>
        <dbReference type="ARBA" id="ARBA00023180"/>
    </source>
</evidence>
<protein>
    <recommendedName>
        <fullName evidence="9">Mesothelin-like protein</fullName>
    </recommendedName>
</protein>
<evidence type="ECO:0000256" key="5">
    <source>
        <dbReference type="ARBA" id="ARBA00023136"/>
    </source>
</evidence>
<keyword evidence="4" id="KW-0130">Cell adhesion</keyword>
<comment type="caution">
    <text evidence="7">The sequence shown here is derived from an EMBL/GenBank/DDBJ whole genome shotgun (WGS) entry which is preliminary data.</text>
</comment>
<accession>A0A5N5NFG4</accession>
<proteinExistence type="inferred from homology"/>
<dbReference type="Proteomes" id="UP000327468">
    <property type="component" value="Chromosome 9"/>
</dbReference>
<keyword evidence="3" id="KW-0732">Signal</keyword>
<keyword evidence="8" id="KW-1185">Reference proteome</keyword>
<dbReference type="AlphaFoldDB" id="A0A5N5NFG4"/>
<dbReference type="GO" id="GO:0016020">
    <property type="term" value="C:membrane"/>
    <property type="evidence" value="ECO:0007669"/>
    <property type="project" value="UniProtKB-SubCell"/>
</dbReference>
<dbReference type="GO" id="GO:0009986">
    <property type="term" value="C:cell surface"/>
    <property type="evidence" value="ECO:0007669"/>
    <property type="project" value="TreeGrafter"/>
</dbReference>
<evidence type="ECO:0000256" key="4">
    <source>
        <dbReference type="ARBA" id="ARBA00022889"/>
    </source>
</evidence>
<gene>
    <name evidence="7" type="ORF">PHYPO_G00248270</name>
</gene>
<evidence type="ECO:0008006" key="9">
    <source>
        <dbReference type="Google" id="ProtNLM"/>
    </source>
</evidence>
<evidence type="ECO:0000256" key="3">
    <source>
        <dbReference type="ARBA" id="ARBA00022729"/>
    </source>
</evidence>
<comment type="similarity">
    <text evidence="2">Belongs to the mesothelin family.</text>
</comment>
<comment type="subcellular location">
    <subcellularLocation>
        <location evidence="1">Membrane</location>
    </subcellularLocation>
</comment>
<evidence type="ECO:0000313" key="8">
    <source>
        <dbReference type="Proteomes" id="UP000327468"/>
    </source>
</evidence>
<reference evidence="7 8" key="1">
    <citation type="submission" date="2019-06" db="EMBL/GenBank/DDBJ databases">
        <title>A chromosome-scale genome assembly of the striped catfish, Pangasianodon hypophthalmus.</title>
        <authorList>
            <person name="Wen M."/>
            <person name="Zahm M."/>
            <person name="Roques C."/>
            <person name="Cabau C."/>
            <person name="Klopp C."/>
            <person name="Donnadieu C."/>
            <person name="Jouanno E."/>
            <person name="Avarre J.-C."/>
            <person name="Campet M."/>
            <person name="Ha T.T.T."/>
            <person name="Dugue R."/>
            <person name="Lampietro C."/>
            <person name="Louis A."/>
            <person name="Herpin A."/>
            <person name="Echchiki A."/>
            <person name="Berthelot C."/>
            <person name="Parey E."/>
            <person name="Roest-Crollius H."/>
            <person name="Braasch I."/>
            <person name="Postlethwait J."/>
            <person name="Bobe J."/>
            <person name="Montfort J."/>
            <person name="Bouchez O."/>
            <person name="Begum T."/>
            <person name="Schartl M."/>
            <person name="Guiguen Y."/>
        </authorList>
    </citation>
    <scope>NUCLEOTIDE SEQUENCE [LARGE SCALE GENOMIC DNA]</scope>
    <source>
        <strain evidence="7 8">Indonesia</strain>
        <tissue evidence="7">Blood</tissue>
    </source>
</reference>
<name>A0A5N5NFG4_PANHP</name>
<evidence type="ECO:0000313" key="7">
    <source>
        <dbReference type="EMBL" id="KAB5566022.1"/>
    </source>
</evidence>
<dbReference type="EMBL" id="VFJC01000010">
    <property type="protein sequence ID" value="KAB5566022.1"/>
    <property type="molecule type" value="Genomic_DNA"/>
</dbReference>
<dbReference type="InterPro" id="IPR026664">
    <property type="entry name" value="Stereocilin-rel"/>
</dbReference>
<sequence>MGIQSFISDSKIGVFLENSENLQLFNNSEIAASVTEYYTTQLYIQNPNFNPLRLPDGLLCKAPGSVFVPLGDADSQTIVSSINKFCSETNPEITATLVAKFSTLSASTVQLLGSQSVGLTVGQINSASYSVITNALPTLSNVSGWNQGQANALIQSIISAGLNISSASSLLSLGTLIEGVPSATISSIPSSQLLSLSQNPTFINNILSAPVILQETYVQQIISVDQTKVIENVPDALVMYIPVILLSSLSSVEVSLVNNKSWSHEQALMFFGAVTSASDNPENLSASVLQGFTCSSVQTLPRQKIKDLVKACRPRAGRDKVLLKEAQLTCMYNNMKEDSENFTDVPSDMLLYYSYDKVKHGNCRSYFTALGRADFFVPSSVLNKAATLFNNARECLGISGVSLTRDQVEVLGNMACTLDSSYIQNSHPLILEKLKNCGDLSDSQITAIQSLLLSGNTSYGNPLKWNAQTLEQLSILPLYFKSDFWGQFSSDLKKMFLKKFMPFLRNQKTPIQKLRKFFMECNSKVSRVHRAAVCTTGNITAVTIADASFPVGYDSTQFDLCLNITVLQDNLAAITEKVVDTSFQTVILNKLNQIYPSGLNDSVLQLLGPTSRVATIDDISKWKITVTDTLSSLMNSNNGNWAPEMSNAVITRYLSVSNHTLGTAEINAVGSNICSLDVSVLENITSENLK</sequence>
<dbReference type="Pfam" id="PF06060">
    <property type="entry name" value="Mesothelin"/>
    <property type="match status" value="1"/>
</dbReference>
<evidence type="ECO:0000256" key="1">
    <source>
        <dbReference type="ARBA" id="ARBA00004370"/>
    </source>
</evidence>
<dbReference type="GO" id="GO:0007160">
    <property type="term" value="P:cell-matrix adhesion"/>
    <property type="evidence" value="ECO:0007669"/>
    <property type="project" value="TreeGrafter"/>
</dbReference>